<dbReference type="SMART" id="SM00369">
    <property type="entry name" value="LRR_TYP"/>
    <property type="match status" value="2"/>
</dbReference>
<feature type="compositionally biased region" description="Polar residues" evidence="3">
    <location>
        <begin position="281"/>
        <end position="290"/>
    </location>
</feature>
<dbReference type="Pfam" id="PF13855">
    <property type="entry name" value="LRR_8"/>
    <property type="match status" value="1"/>
</dbReference>
<dbReference type="InterPro" id="IPR052574">
    <property type="entry name" value="CDIRP"/>
</dbReference>
<reference evidence="4 5" key="1">
    <citation type="journal article" date="2011" name="Proc. Natl. Acad. Sci. U.S.A.">
        <title>Evolutionary erosion of yeast sex chromosomes by mating-type switching accidents.</title>
        <authorList>
            <person name="Gordon J.L."/>
            <person name="Armisen D."/>
            <person name="Proux-Wera E."/>
            <person name="Oheigeartaigh S.S."/>
            <person name="Byrne K.P."/>
            <person name="Wolfe K.H."/>
        </authorList>
    </citation>
    <scope>NUCLEOTIDE SEQUENCE [LARGE SCALE GENOMIC DNA]</scope>
    <source>
        <strain evidence="5">ATCC 24235 / CBS 4417 / NBRC 1672 / NRRL Y-8282 / UCD 70-5</strain>
    </source>
</reference>
<dbReference type="GO" id="GO:0035591">
    <property type="term" value="F:signaling adaptor activity"/>
    <property type="evidence" value="ECO:0007669"/>
    <property type="project" value="TreeGrafter"/>
</dbReference>
<dbReference type="HOGENOM" id="CLU_340727_0_0_1"/>
<dbReference type="OMA" id="TNTFKRH"/>
<feature type="region of interest" description="Disordered" evidence="3">
    <location>
        <begin position="29"/>
        <end position="56"/>
    </location>
</feature>
<dbReference type="PANTHER" id="PTHR47566:SF1">
    <property type="entry name" value="PROTEIN NUD1"/>
    <property type="match status" value="1"/>
</dbReference>
<dbReference type="GeneID" id="11532105"/>
<dbReference type="KEGG" id="tpf:TPHA_0N00190"/>
<dbReference type="InterPro" id="IPR032675">
    <property type="entry name" value="LRR_dom_sf"/>
</dbReference>
<name>G8C0X2_TETPH</name>
<dbReference type="PROSITE" id="PS51450">
    <property type="entry name" value="LRR"/>
    <property type="match status" value="2"/>
</dbReference>
<dbReference type="RefSeq" id="XP_003688234.1">
    <property type="nucleotide sequence ID" value="XM_003688186.1"/>
</dbReference>
<dbReference type="PANTHER" id="PTHR47566">
    <property type="match status" value="1"/>
</dbReference>
<evidence type="ECO:0000313" key="5">
    <source>
        <dbReference type="Proteomes" id="UP000005666"/>
    </source>
</evidence>
<feature type="compositionally biased region" description="Basic and acidic residues" evidence="3">
    <location>
        <begin position="34"/>
        <end position="56"/>
    </location>
</feature>
<evidence type="ECO:0000256" key="3">
    <source>
        <dbReference type="SAM" id="MobiDB-lite"/>
    </source>
</evidence>
<evidence type="ECO:0000256" key="1">
    <source>
        <dbReference type="ARBA" id="ARBA00022614"/>
    </source>
</evidence>
<dbReference type="Proteomes" id="UP000005666">
    <property type="component" value="Chromosome 14"/>
</dbReference>
<proteinExistence type="predicted"/>
<keyword evidence="5" id="KW-1185">Reference proteome</keyword>
<feature type="region of interest" description="Disordered" evidence="3">
    <location>
        <begin position="274"/>
        <end position="306"/>
    </location>
</feature>
<dbReference type="OrthoDB" id="7451790at2759"/>
<dbReference type="AlphaFoldDB" id="G8C0X2"/>
<dbReference type="Gene3D" id="3.80.10.10">
    <property type="entry name" value="Ribonuclease Inhibitor"/>
    <property type="match status" value="2"/>
</dbReference>
<sequence length="999" mass="114362">MSIDQSITNSTSFDSTSSKGLVDELSNFHISSPFHDDDNQRDQKKERKQFKEYKQNKDFSDSKFITHIDDDDDEYISGSDEDEENATKTTIKNHDDDYLHKLQDWSNLSVNFLPESPNDVKERNYDYSYGDGTVNRKQTVNEDQDQENINPPQWKQHMLLNNNFTPNQNNKIKNSKNLFKNPQSDLIISSSLSDISGIPTNTFKNHSGNKVYSKKTSNNQHSGTVLGGEFLDKENVDHTLNSEQDPIEDANFVFENMMKRENKMHQIPNLALNKQMEDRSSLNSNEISEYSKTEDEDGDGILNDSDPRISAHNVFNDLLKSEKARLGTIDDLNIRRRISITNNNHIPSNKNKINNANGYKNNQLTAYPTNVIEENEEEDSSYLGEEPLPMGNDSRVNFNNNRKEQGNKKSQIPLIQPEDIGYVFNHRTGAWEQPQENFAQDYSNSRTVENITLTSTNSGLIDDDNNNDISKNGKLNTLAFSNKNKTSSIQSEIADHKNQSILTEADDTSIDTPKLNPLFVVKDFITEDSRSSSGFKNDKNRISTNHKRELSNRFSRLPIQESSHIFSKGNTTVGNVTGISQISETSFHQTRSDLVSTITNVMAPIRKENNHNNKIDWNDISKIDLSNLGISSVYGMDSFLPNLIELNLSNNNINSLNGLPKSIVRLNLSNNEITNGFFELSHLPNVEELYLANNKITSLLNSFKKNCHLRKIDLSKNEITSIDEFNSISKITDINLSKNNIKGEINFQKFNIEENELNYKVKNCWSCIEELNFEANDIIKIKNLKNLKKLRVLILDNNCNLESIENNNEKQHEMGNLRYLSIQNISKKFKFNSTDAKFFLPFIRLRVLKIDSVVMTKFLETIKKQQNIENAYSRYFSNTLEILVITKNEQTTAPTPTLVNELFQYLPNTLRELSLVNFNEELMNLPINFSSSFPIVQTLNLRNNGINSLYKLISRLPLPSLIQLNLQDNPIIRNCNDSELKQIKSILFDICPNLKDLEV</sequence>
<protein>
    <submittedName>
        <fullName evidence="4">Uncharacterized protein</fullName>
    </submittedName>
</protein>
<keyword evidence="2" id="KW-0677">Repeat</keyword>
<dbReference type="STRING" id="1071381.G8C0X2"/>
<dbReference type="InterPro" id="IPR001611">
    <property type="entry name" value="Leu-rich_rpt"/>
</dbReference>
<evidence type="ECO:0000313" key="4">
    <source>
        <dbReference type="EMBL" id="CCE65800.1"/>
    </source>
</evidence>
<dbReference type="EMBL" id="HE612869">
    <property type="protein sequence ID" value="CCE65800.1"/>
    <property type="molecule type" value="Genomic_DNA"/>
</dbReference>
<gene>
    <name evidence="4" type="primary">TPHA0N00190</name>
    <name evidence="4" type="ordered locus">TPHA_0N00190</name>
</gene>
<dbReference type="InterPro" id="IPR003591">
    <property type="entry name" value="Leu-rich_rpt_typical-subtyp"/>
</dbReference>
<evidence type="ECO:0000256" key="2">
    <source>
        <dbReference type="ARBA" id="ARBA00022737"/>
    </source>
</evidence>
<keyword evidence="1" id="KW-0433">Leucine-rich repeat</keyword>
<organism evidence="4 5">
    <name type="scientific">Tetrapisispora phaffii (strain ATCC 24235 / CBS 4417 / NBRC 1672 / NRRL Y-8282 / UCD 70-5)</name>
    <name type="common">Yeast</name>
    <name type="synonym">Fabospora phaffii</name>
    <dbReference type="NCBI Taxonomy" id="1071381"/>
    <lineage>
        <taxon>Eukaryota</taxon>
        <taxon>Fungi</taxon>
        <taxon>Dikarya</taxon>
        <taxon>Ascomycota</taxon>
        <taxon>Saccharomycotina</taxon>
        <taxon>Saccharomycetes</taxon>
        <taxon>Saccharomycetales</taxon>
        <taxon>Saccharomycetaceae</taxon>
        <taxon>Tetrapisispora</taxon>
    </lineage>
</organism>
<dbReference type="eggNOG" id="KOG0531">
    <property type="taxonomic scope" value="Eukaryota"/>
</dbReference>
<dbReference type="SUPFAM" id="SSF52058">
    <property type="entry name" value="L domain-like"/>
    <property type="match status" value="1"/>
</dbReference>
<accession>G8C0X2</accession>